<evidence type="ECO:0000259" key="8">
    <source>
        <dbReference type="PROSITE" id="PS50928"/>
    </source>
</evidence>
<dbReference type="GO" id="GO:0005886">
    <property type="term" value="C:plasma membrane"/>
    <property type="evidence" value="ECO:0007669"/>
    <property type="project" value="UniProtKB-SubCell"/>
</dbReference>
<feature type="transmembrane region" description="Helical" evidence="7">
    <location>
        <begin position="100"/>
        <end position="121"/>
    </location>
</feature>
<sequence>MIRYSLTKLFYLILSLWVLASVTFLLMKAIPGDPFMSEKAVPPEIRARLMAQYGLDKPLYEQYFVYLSNLAKGDLGISMKMLDREVGQTIRDAFPYSLKLGVVSIIVSVVIGVSLGMIAALRHRKLLDSASMVIAVLGVSVPSFVLASFFQYIFGVKLKWLHVVGLNGPLDYIMPTLALSALAIAFIARLTRSNMLEVLSADYIKTAKAKGLSRGAIVRRHVLRNGILPVVTYLGPLTANVVTGSFIIEQIFGIGGLGKIFVTSISNRDYSLIMGITLFYGLILMCARFITDIAYGLIDPRIALVSRKEKSA</sequence>
<gene>
    <name evidence="9" type="ORF">SAMN05661091_4981</name>
</gene>
<keyword evidence="2 7" id="KW-0813">Transport</keyword>
<name>A0A1X7HP99_9BACL</name>
<feature type="transmembrane region" description="Helical" evidence="7">
    <location>
        <begin position="9"/>
        <end position="30"/>
    </location>
</feature>
<feature type="transmembrane region" description="Helical" evidence="7">
    <location>
        <begin position="172"/>
        <end position="190"/>
    </location>
</feature>
<protein>
    <submittedName>
        <fullName evidence="9">Oligopeptide transport system permease protein</fullName>
    </submittedName>
</protein>
<feature type="transmembrane region" description="Helical" evidence="7">
    <location>
        <begin position="133"/>
        <end position="152"/>
    </location>
</feature>
<dbReference type="AlphaFoldDB" id="A0A1X7HP99"/>
<dbReference type="STRING" id="1313296.SAMN05661091_4981"/>
<evidence type="ECO:0000256" key="2">
    <source>
        <dbReference type="ARBA" id="ARBA00022448"/>
    </source>
</evidence>
<dbReference type="InterPro" id="IPR035906">
    <property type="entry name" value="MetI-like_sf"/>
</dbReference>
<accession>A0A1X7HP99</accession>
<dbReference type="PANTHER" id="PTHR30465:SF74">
    <property type="entry name" value="OLIGOPEPTIDE TRANSPORT SYSTEM PERMEASE PROTEIN OPPB"/>
    <property type="match status" value="1"/>
</dbReference>
<feature type="domain" description="ABC transmembrane type-1" evidence="8">
    <location>
        <begin position="94"/>
        <end position="291"/>
    </location>
</feature>
<comment type="similarity">
    <text evidence="7">Belongs to the binding-protein-dependent transport system permease family.</text>
</comment>
<dbReference type="PROSITE" id="PS50928">
    <property type="entry name" value="ABC_TM1"/>
    <property type="match status" value="1"/>
</dbReference>
<dbReference type="Pfam" id="PF00528">
    <property type="entry name" value="BPD_transp_1"/>
    <property type="match status" value="1"/>
</dbReference>
<dbReference type="RefSeq" id="WP_208915656.1">
    <property type="nucleotide sequence ID" value="NZ_LT840184.1"/>
</dbReference>
<feature type="transmembrane region" description="Helical" evidence="7">
    <location>
        <begin position="272"/>
        <end position="298"/>
    </location>
</feature>
<dbReference type="SUPFAM" id="SSF161098">
    <property type="entry name" value="MetI-like"/>
    <property type="match status" value="1"/>
</dbReference>
<organism evidence="9 10">
    <name type="scientific">Paenibacillus uliginis N3/975</name>
    <dbReference type="NCBI Taxonomy" id="1313296"/>
    <lineage>
        <taxon>Bacteria</taxon>
        <taxon>Bacillati</taxon>
        <taxon>Bacillota</taxon>
        <taxon>Bacilli</taxon>
        <taxon>Bacillales</taxon>
        <taxon>Paenibacillaceae</taxon>
        <taxon>Paenibacillus</taxon>
    </lineage>
</organism>
<feature type="transmembrane region" description="Helical" evidence="7">
    <location>
        <begin position="227"/>
        <end position="252"/>
    </location>
</feature>
<evidence type="ECO:0000256" key="6">
    <source>
        <dbReference type="ARBA" id="ARBA00023136"/>
    </source>
</evidence>
<dbReference type="GO" id="GO:0055085">
    <property type="term" value="P:transmembrane transport"/>
    <property type="evidence" value="ECO:0007669"/>
    <property type="project" value="InterPro"/>
</dbReference>
<dbReference type="Gene3D" id="1.10.3720.10">
    <property type="entry name" value="MetI-like"/>
    <property type="match status" value="1"/>
</dbReference>
<keyword evidence="4 7" id="KW-0812">Transmembrane</keyword>
<evidence type="ECO:0000256" key="5">
    <source>
        <dbReference type="ARBA" id="ARBA00022989"/>
    </source>
</evidence>
<evidence type="ECO:0000256" key="1">
    <source>
        <dbReference type="ARBA" id="ARBA00004651"/>
    </source>
</evidence>
<dbReference type="Proteomes" id="UP000192940">
    <property type="component" value="Chromosome I"/>
</dbReference>
<dbReference type="PANTHER" id="PTHR30465">
    <property type="entry name" value="INNER MEMBRANE ABC TRANSPORTER"/>
    <property type="match status" value="1"/>
</dbReference>
<keyword evidence="10" id="KW-1185">Reference proteome</keyword>
<proteinExistence type="inferred from homology"/>
<evidence type="ECO:0000256" key="3">
    <source>
        <dbReference type="ARBA" id="ARBA00022475"/>
    </source>
</evidence>
<dbReference type="EMBL" id="LT840184">
    <property type="protein sequence ID" value="SMF90320.1"/>
    <property type="molecule type" value="Genomic_DNA"/>
</dbReference>
<dbReference type="Pfam" id="PF19300">
    <property type="entry name" value="BPD_transp_1_N"/>
    <property type="match status" value="1"/>
</dbReference>
<keyword evidence="6 7" id="KW-0472">Membrane</keyword>
<reference evidence="10" key="1">
    <citation type="submission" date="2017-04" db="EMBL/GenBank/DDBJ databases">
        <authorList>
            <person name="Varghese N."/>
            <person name="Submissions S."/>
        </authorList>
    </citation>
    <scope>NUCLEOTIDE SEQUENCE [LARGE SCALE GENOMIC DNA]</scope>
    <source>
        <strain evidence="10">N3/975</strain>
    </source>
</reference>
<comment type="subcellular location">
    <subcellularLocation>
        <location evidence="1 7">Cell membrane</location>
        <topology evidence="1 7">Multi-pass membrane protein</topology>
    </subcellularLocation>
</comment>
<evidence type="ECO:0000256" key="4">
    <source>
        <dbReference type="ARBA" id="ARBA00022692"/>
    </source>
</evidence>
<keyword evidence="3" id="KW-1003">Cell membrane</keyword>
<keyword evidence="5 7" id="KW-1133">Transmembrane helix</keyword>
<evidence type="ECO:0000313" key="9">
    <source>
        <dbReference type="EMBL" id="SMF90320.1"/>
    </source>
</evidence>
<evidence type="ECO:0000313" key="10">
    <source>
        <dbReference type="Proteomes" id="UP000192940"/>
    </source>
</evidence>
<dbReference type="InterPro" id="IPR000515">
    <property type="entry name" value="MetI-like"/>
</dbReference>
<evidence type="ECO:0000256" key="7">
    <source>
        <dbReference type="RuleBase" id="RU363032"/>
    </source>
</evidence>
<dbReference type="InterPro" id="IPR045621">
    <property type="entry name" value="BPD_transp_1_N"/>
</dbReference>
<dbReference type="CDD" id="cd06261">
    <property type="entry name" value="TM_PBP2"/>
    <property type="match status" value="1"/>
</dbReference>